<dbReference type="EMBL" id="LUUK01000154">
    <property type="protein sequence ID" value="OAI19749.1"/>
    <property type="molecule type" value="Genomic_DNA"/>
</dbReference>
<dbReference type="RefSeq" id="WP_064027748.1">
    <property type="nucleotide sequence ID" value="NZ_LUUK01000154.1"/>
</dbReference>
<gene>
    <name evidence="1" type="ORF">A1355_03740</name>
</gene>
<evidence type="ECO:0000313" key="1">
    <source>
        <dbReference type="EMBL" id="OAI19749.1"/>
    </source>
</evidence>
<reference evidence="2" key="1">
    <citation type="submission" date="2016-03" db="EMBL/GenBank/DDBJ databases">
        <authorList>
            <person name="Heylen K."/>
            <person name="De Vos P."/>
            <person name="Vekeman B."/>
        </authorList>
    </citation>
    <scope>NUCLEOTIDE SEQUENCE [LARGE SCALE GENOMIC DNA]</scope>
    <source>
        <strain evidence="2">R-45383</strain>
    </source>
</reference>
<comment type="caution">
    <text evidence="1">The sequence shown here is derived from an EMBL/GenBank/DDBJ whole genome shotgun (WGS) entry which is preliminary data.</text>
</comment>
<dbReference type="STRING" id="702114.A1355_03740"/>
<dbReference type="AlphaFoldDB" id="A0A177NRB1"/>
<protein>
    <submittedName>
        <fullName evidence="1">Uncharacterized protein</fullName>
    </submittedName>
</protein>
<sequence>MLEEAWHYLGTRAASPAARRLGYVREAAALETRHRRCRDAWQPHIQATRAALLTSADRLETAGGTALIVGGGIARDLPLADLLTRFQQVVLLDIVFSRATRRLARRWPGRVGCCYWDVTGTVEWLAERRRIPPDVLVSRPSHPELSAKPAWVASVNCLMQLPLMPIAWLAASGAAEQHLEAFGQRLVEAHLDWLTAWQVPCCLITEVCDTTYDATGQRLSGNDYQPLLARLPATASLAAQWEWSISPPGESAGGGSDSLNVEVWEF</sequence>
<evidence type="ECO:0000313" key="2">
    <source>
        <dbReference type="Proteomes" id="UP000077628"/>
    </source>
</evidence>
<proteinExistence type="predicted"/>
<organism evidence="1 2">
    <name type="scientific">Methylomonas koyamae</name>
    <dbReference type="NCBI Taxonomy" id="702114"/>
    <lineage>
        <taxon>Bacteria</taxon>
        <taxon>Pseudomonadati</taxon>
        <taxon>Pseudomonadota</taxon>
        <taxon>Gammaproteobacteria</taxon>
        <taxon>Methylococcales</taxon>
        <taxon>Methylococcaceae</taxon>
        <taxon>Methylomonas</taxon>
    </lineage>
</organism>
<accession>A0A177NRB1</accession>
<dbReference type="Proteomes" id="UP000077628">
    <property type="component" value="Unassembled WGS sequence"/>
</dbReference>
<keyword evidence="2" id="KW-1185">Reference proteome</keyword>
<dbReference type="OrthoDB" id="5449792at2"/>
<name>A0A177NRB1_9GAMM</name>